<evidence type="ECO:0000313" key="4">
    <source>
        <dbReference type="Proteomes" id="UP001140206"/>
    </source>
</evidence>
<dbReference type="Proteomes" id="UP001140206">
    <property type="component" value="Chromosome 4"/>
</dbReference>
<protein>
    <submittedName>
        <fullName evidence="3">Glutelin type-B 5</fullName>
    </submittedName>
</protein>
<reference evidence="3" key="1">
    <citation type="submission" date="2022-08" db="EMBL/GenBank/DDBJ databases">
        <authorList>
            <person name="Marques A."/>
        </authorList>
    </citation>
    <scope>NUCLEOTIDE SEQUENCE</scope>
    <source>
        <strain evidence="3">RhyPub2mFocal</strain>
        <tissue evidence="3">Leaves</tissue>
    </source>
</reference>
<dbReference type="CDD" id="cd02242">
    <property type="entry name" value="cupin_11S_legumin_N"/>
    <property type="match status" value="1"/>
</dbReference>
<dbReference type="EMBL" id="JAMFTS010000004">
    <property type="protein sequence ID" value="KAJ4768315.1"/>
    <property type="molecule type" value="Genomic_DNA"/>
</dbReference>
<proteinExistence type="predicted"/>
<feature type="domain" description="Cupin type-1" evidence="2">
    <location>
        <begin position="49"/>
        <end position="219"/>
    </location>
</feature>
<feature type="chain" id="PRO_5044012333" evidence="1">
    <location>
        <begin position="24"/>
        <end position="231"/>
    </location>
</feature>
<sequence length="231" mass="25878">MAPSTPIISSLLCILVLLHGCAAQLASGGQSPWQAPRGFGYGQRACRFENLQALEPSRRVQHEAGVTEYYDENNEQLRCAGLSVRRRTIEPRGLRLPAYSNAPSLVYIKQGRCLMGVVYPGCPESYQSFQQQFEQSRQEGFAQGQRPRDEHQKVRRVREGDIVALPTGVTHWFYNDGDVPVVAVTVSDVSNNANQLEPRRREFLLAGRHQRGGQSYEIEQQTGNILTGFDT</sequence>
<accession>A0AAV8DP09</accession>
<dbReference type="InterPro" id="IPR050253">
    <property type="entry name" value="Seed_Storage-Functional"/>
</dbReference>
<dbReference type="Pfam" id="PF00190">
    <property type="entry name" value="Cupin_1"/>
    <property type="match status" value="1"/>
</dbReference>
<dbReference type="SUPFAM" id="SSF51182">
    <property type="entry name" value="RmlC-like cupins"/>
    <property type="match status" value="1"/>
</dbReference>
<dbReference type="PANTHER" id="PTHR31189:SF35">
    <property type="entry name" value="12S SEED STORAGE PROTEIN CRB"/>
    <property type="match status" value="1"/>
</dbReference>
<dbReference type="Gene3D" id="2.60.120.10">
    <property type="entry name" value="Jelly Rolls"/>
    <property type="match status" value="1"/>
</dbReference>
<dbReference type="InterPro" id="IPR006045">
    <property type="entry name" value="Cupin_1"/>
</dbReference>
<evidence type="ECO:0000259" key="2">
    <source>
        <dbReference type="SMART" id="SM00835"/>
    </source>
</evidence>
<feature type="signal peptide" evidence="1">
    <location>
        <begin position="1"/>
        <end position="23"/>
    </location>
</feature>
<name>A0AAV8DP09_9POAL</name>
<evidence type="ECO:0000313" key="3">
    <source>
        <dbReference type="EMBL" id="KAJ4768315.1"/>
    </source>
</evidence>
<organism evidence="3 4">
    <name type="scientific">Rhynchospora pubera</name>
    <dbReference type="NCBI Taxonomy" id="906938"/>
    <lineage>
        <taxon>Eukaryota</taxon>
        <taxon>Viridiplantae</taxon>
        <taxon>Streptophyta</taxon>
        <taxon>Embryophyta</taxon>
        <taxon>Tracheophyta</taxon>
        <taxon>Spermatophyta</taxon>
        <taxon>Magnoliopsida</taxon>
        <taxon>Liliopsida</taxon>
        <taxon>Poales</taxon>
        <taxon>Cyperaceae</taxon>
        <taxon>Cyperoideae</taxon>
        <taxon>Rhynchosporeae</taxon>
        <taxon>Rhynchospora</taxon>
    </lineage>
</organism>
<keyword evidence="4" id="KW-1185">Reference proteome</keyword>
<dbReference type="AlphaFoldDB" id="A0AAV8DP09"/>
<comment type="caution">
    <text evidence="3">The sequence shown here is derived from an EMBL/GenBank/DDBJ whole genome shotgun (WGS) entry which is preliminary data.</text>
</comment>
<keyword evidence="1" id="KW-0732">Signal</keyword>
<dbReference type="PANTHER" id="PTHR31189">
    <property type="entry name" value="OS03G0336100 PROTEIN-RELATED"/>
    <property type="match status" value="1"/>
</dbReference>
<dbReference type="InterPro" id="IPR014710">
    <property type="entry name" value="RmlC-like_jellyroll"/>
</dbReference>
<dbReference type="InterPro" id="IPR011051">
    <property type="entry name" value="RmlC_Cupin_sf"/>
</dbReference>
<evidence type="ECO:0000256" key="1">
    <source>
        <dbReference type="SAM" id="SignalP"/>
    </source>
</evidence>
<gene>
    <name evidence="3" type="ORF">LUZ62_078690</name>
</gene>
<dbReference type="SMART" id="SM00835">
    <property type="entry name" value="Cupin_1"/>
    <property type="match status" value="1"/>
</dbReference>